<comment type="caution">
    <text evidence="4">The sequence shown here is derived from an EMBL/GenBank/DDBJ whole genome shotgun (WGS) entry which is preliminary data.</text>
</comment>
<proteinExistence type="predicted"/>
<gene>
    <name evidence="4" type="ORF">C1H76_2319</name>
</gene>
<dbReference type="Proteomes" id="UP000308133">
    <property type="component" value="Unassembled WGS sequence"/>
</dbReference>
<reference evidence="4 5" key="1">
    <citation type="submission" date="2018-02" db="EMBL/GenBank/DDBJ databases">
        <title>Draft genome sequences of Elsinoe sp., causing black scab on jojoba.</title>
        <authorList>
            <person name="Stodart B."/>
            <person name="Jeffress S."/>
            <person name="Ash G."/>
            <person name="Arun Chinnappa K."/>
        </authorList>
    </citation>
    <scope>NUCLEOTIDE SEQUENCE [LARGE SCALE GENOMIC DNA]</scope>
    <source>
        <strain evidence="4 5">Hillstone_2</strain>
    </source>
</reference>
<dbReference type="CDD" id="cd05259">
    <property type="entry name" value="PCBER_SDR_a"/>
    <property type="match status" value="1"/>
</dbReference>
<dbReference type="InterPro" id="IPR045312">
    <property type="entry name" value="PCBER-like"/>
</dbReference>
<sequence>MSSPLSSVLVLGAGELGLEVIQNLANLSRLQQKETSITVLLRPQASSSSKDASAIEQLGCTIIRHDIAALSVDNLADVLKSYDGVVSCTGFSAGPGTQIKITKAALAANVKRFFPWQFGVDYDVIGQGSGQSLFDEQLEVRSILRGQSEVDWVIVSTGIFMSFVFEDAFGVVVGAKDPSAESIYVRALGSWDNGLTVTAVEDIGKLTAATLLDGDVKQQVVYTAGDTFTYERLAEVVEAVTKKTVHKELWTRRHLAEDLNVEPGDTIRKYRVAFAAGKGVMWSKDASYNAQKDIPVTDIGSWLSQHVGV</sequence>
<evidence type="ECO:0000256" key="2">
    <source>
        <dbReference type="ARBA" id="ARBA00023002"/>
    </source>
</evidence>
<dbReference type="InterPro" id="IPR008030">
    <property type="entry name" value="NmrA-like"/>
</dbReference>
<name>A0A4U7B453_9PEZI</name>
<evidence type="ECO:0000259" key="3">
    <source>
        <dbReference type="Pfam" id="PF05368"/>
    </source>
</evidence>
<dbReference type="InterPro" id="IPR036291">
    <property type="entry name" value="NAD(P)-bd_dom_sf"/>
</dbReference>
<dbReference type="PANTHER" id="PTHR47706:SF6">
    <property type="entry name" value="NMRA-LIKE FAMILY PROTEIN (AFU_ORTHOLOGUE AFUA_6G00280)"/>
    <property type="match status" value="1"/>
</dbReference>
<dbReference type="Gene3D" id="3.90.25.10">
    <property type="entry name" value="UDP-galactose 4-epimerase, domain 1"/>
    <property type="match status" value="1"/>
</dbReference>
<keyword evidence="2" id="KW-0560">Oxidoreductase</keyword>
<dbReference type="SUPFAM" id="SSF51735">
    <property type="entry name" value="NAD(P)-binding Rossmann-fold domains"/>
    <property type="match status" value="1"/>
</dbReference>
<evidence type="ECO:0000256" key="1">
    <source>
        <dbReference type="ARBA" id="ARBA00022857"/>
    </source>
</evidence>
<keyword evidence="1" id="KW-0521">NADP</keyword>
<accession>A0A4U7B453</accession>
<dbReference type="Gene3D" id="3.40.50.720">
    <property type="entry name" value="NAD(P)-binding Rossmann-like Domain"/>
    <property type="match status" value="1"/>
</dbReference>
<dbReference type="InterPro" id="IPR051609">
    <property type="entry name" value="NmrA/Isoflavone_reductase-like"/>
</dbReference>
<dbReference type="AlphaFoldDB" id="A0A4U7B453"/>
<dbReference type="EMBL" id="PTQR01000028">
    <property type="protein sequence ID" value="TKX25669.1"/>
    <property type="molecule type" value="Genomic_DNA"/>
</dbReference>
<evidence type="ECO:0000313" key="5">
    <source>
        <dbReference type="Proteomes" id="UP000308133"/>
    </source>
</evidence>
<feature type="domain" description="NmrA-like" evidence="3">
    <location>
        <begin position="7"/>
        <end position="251"/>
    </location>
</feature>
<protein>
    <recommendedName>
        <fullName evidence="3">NmrA-like domain-containing protein</fullName>
    </recommendedName>
</protein>
<evidence type="ECO:0000313" key="4">
    <source>
        <dbReference type="EMBL" id="TKX25669.1"/>
    </source>
</evidence>
<dbReference type="GO" id="GO:0016491">
    <property type="term" value="F:oxidoreductase activity"/>
    <property type="evidence" value="ECO:0007669"/>
    <property type="project" value="UniProtKB-KW"/>
</dbReference>
<organism evidence="4 5">
    <name type="scientific">Elsinoe australis</name>
    <dbReference type="NCBI Taxonomy" id="40998"/>
    <lineage>
        <taxon>Eukaryota</taxon>
        <taxon>Fungi</taxon>
        <taxon>Dikarya</taxon>
        <taxon>Ascomycota</taxon>
        <taxon>Pezizomycotina</taxon>
        <taxon>Dothideomycetes</taxon>
        <taxon>Dothideomycetidae</taxon>
        <taxon>Myriangiales</taxon>
        <taxon>Elsinoaceae</taxon>
        <taxon>Elsinoe</taxon>
    </lineage>
</organism>
<dbReference type="Pfam" id="PF05368">
    <property type="entry name" value="NmrA"/>
    <property type="match status" value="1"/>
</dbReference>
<dbReference type="PANTHER" id="PTHR47706">
    <property type="entry name" value="NMRA-LIKE FAMILY PROTEIN"/>
    <property type="match status" value="1"/>
</dbReference>